<evidence type="ECO:0000313" key="2">
    <source>
        <dbReference type="EMBL" id="QNF35352.1"/>
    </source>
</evidence>
<accession>A0A7G7GDW8</accession>
<keyword evidence="1" id="KW-0812">Transmembrane</keyword>
<proteinExistence type="predicted"/>
<dbReference type="RefSeq" id="WP_185271843.1">
    <property type="nucleotide sequence ID" value="NZ_CP055156.1"/>
</dbReference>
<evidence type="ECO:0000313" key="3">
    <source>
        <dbReference type="Proteomes" id="UP000515237"/>
    </source>
</evidence>
<name>A0A7G7GDW8_9BACT</name>
<organism evidence="2 3">
    <name type="scientific">Adhaeribacter swui</name>
    <dbReference type="NCBI Taxonomy" id="2086471"/>
    <lineage>
        <taxon>Bacteria</taxon>
        <taxon>Pseudomonadati</taxon>
        <taxon>Bacteroidota</taxon>
        <taxon>Cytophagia</taxon>
        <taxon>Cytophagales</taxon>
        <taxon>Hymenobacteraceae</taxon>
        <taxon>Adhaeribacter</taxon>
    </lineage>
</organism>
<keyword evidence="1" id="KW-0472">Membrane</keyword>
<evidence type="ECO:0000256" key="1">
    <source>
        <dbReference type="SAM" id="Phobius"/>
    </source>
</evidence>
<feature type="transmembrane region" description="Helical" evidence="1">
    <location>
        <begin position="41"/>
        <end position="59"/>
    </location>
</feature>
<gene>
    <name evidence="2" type="ORF">HUW51_22510</name>
</gene>
<reference evidence="2 3" key="1">
    <citation type="journal article" date="2018" name="Int. J. Syst. Evol. Microbiol.">
        <title>Adhaeribacter swui sp. nov., isolated from wet mud.</title>
        <authorList>
            <person name="Kim D.U."/>
            <person name="Kim K.W."/>
            <person name="Kang M.S."/>
            <person name="Kim J.Y."/>
            <person name="Jang J.H."/>
            <person name="Kim M.K."/>
        </authorList>
    </citation>
    <scope>NUCLEOTIDE SEQUENCE [LARGE SCALE GENOMIC DNA]</scope>
    <source>
        <strain evidence="2 3">KCTC 52873</strain>
    </source>
</reference>
<keyword evidence="1" id="KW-1133">Transmembrane helix</keyword>
<keyword evidence="3" id="KW-1185">Reference proteome</keyword>
<sequence>MKTEPLLYNPEFKICAKCGHHYSRHQQACDLCALPKSKPEYIAGIITTFIGILAMYFIFQL</sequence>
<dbReference type="Proteomes" id="UP000515237">
    <property type="component" value="Chromosome"/>
</dbReference>
<dbReference type="AlphaFoldDB" id="A0A7G7GDW8"/>
<dbReference type="KEGG" id="aswu:HUW51_22510"/>
<dbReference type="EMBL" id="CP055156">
    <property type="protein sequence ID" value="QNF35352.1"/>
    <property type="molecule type" value="Genomic_DNA"/>
</dbReference>
<protein>
    <submittedName>
        <fullName evidence="2">Uncharacterized protein</fullName>
    </submittedName>
</protein>